<gene>
    <name evidence="1" type="ORF">AB675_7531</name>
</gene>
<name>A0A0N0NMI0_9EURO</name>
<accession>A0A0N0NMI0</accession>
<dbReference type="EMBL" id="LFJN01000012">
    <property type="protein sequence ID" value="KPI40378.1"/>
    <property type="molecule type" value="Genomic_DNA"/>
</dbReference>
<evidence type="ECO:0000313" key="2">
    <source>
        <dbReference type="Proteomes" id="UP000038010"/>
    </source>
</evidence>
<dbReference type="InterPro" id="IPR021848">
    <property type="entry name" value="HODM_asu-like"/>
</dbReference>
<dbReference type="STRING" id="1664694.A0A0N0NMI0"/>
<dbReference type="Proteomes" id="UP000038010">
    <property type="component" value="Unassembled WGS sequence"/>
</dbReference>
<comment type="caution">
    <text evidence="1">The sequence shown here is derived from an EMBL/GenBank/DDBJ whole genome shotgun (WGS) entry which is preliminary data.</text>
</comment>
<protein>
    <submittedName>
        <fullName evidence="1">Uncharacterized protein</fullName>
    </submittedName>
</protein>
<dbReference type="Pfam" id="PF11927">
    <property type="entry name" value="HODM_asu-like"/>
    <property type="match status" value="1"/>
</dbReference>
<keyword evidence="2" id="KW-1185">Reference proteome</keyword>
<dbReference type="AlphaFoldDB" id="A0A0N0NMI0"/>
<dbReference type="GeneID" id="28739787"/>
<dbReference type="RefSeq" id="XP_018000341.1">
    <property type="nucleotide sequence ID" value="XM_018147907.1"/>
</dbReference>
<evidence type="ECO:0000313" key="1">
    <source>
        <dbReference type="EMBL" id="KPI40378.1"/>
    </source>
</evidence>
<organism evidence="1 2">
    <name type="scientific">Cyphellophora attinorum</name>
    <dbReference type="NCBI Taxonomy" id="1664694"/>
    <lineage>
        <taxon>Eukaryota</taxon>
        <taxon>Fungi</taxon>
        <taxon>Dikarya</taxon>
        <taxon>Ascomycota</taxon>
        <taxon>Pezizomycotina</taxon>
        <taxon>Eurotiomycetes</taxon>
        <taxon>Chaetothyriomycetidae</taxon>
        <taxon>Chaetothyriales</taxon>
        <taxon>Cyphellophoraceae</taxon>
        <taxon>Cyphellophora</taxon>
    </lineage>
</organism>
<reference evidence="1 2" key="1">
    <citation type="submission" date="2015-06" db="EMBL/GenBank/DDBJ databases">
        <title>Draft genome of the ant-associated black yeast Phialophora attae CBS 131958.</title>
        <authorList>
            <person name="Moreno L.F."/>
            <person name="Stielow B.J."/>
            <person name="de Hoog S."/>
            <person name="Vicente V.A."/>
            <person name="Weiss V.A."/>
            <person name="de Vries M."/>
            <person name="Cruz L.M."/>
            <person name="Souza E.M."/>
        </authorList>
    </citation>
    <scope>NUCLEOTIDE SEQUENCE [LARGE SCALE GENOMIC DNA]</scope>
    <source>
        <strain evidence="1 2">CBS 131958</strain>
    </source>
</reference>
<dbReference type="VEuPathDB" id="FungiDB:AB675_7531"/>
<proteinExistence type="predicted"/>
<sequence>MSSGMEPPAAIKQLLRWDQLRQTSWGQRLTDNWVNIGMGVFLLLVTAWRFASTWNESKKYKHSNRFLPAPNFPTINEQLDFDYTKTEPAQLRPFKPKYHLTMGNHWPPELPSADSPDSTDTDFPALENLNPDDLILMDKNYKSRLAYRRKILAEHPDNTCAVTDDKRIHKAVAEYYTFLTGTYLPLRYPSMFKLHKTLYETGEHFMLQNLITGEMWPCFPLSSTISTYTLLMTLGKTLDEDILFLLPEEGTEETAEPKYVLHALITCFPSGFNPGLDKLGKRLADIHGPVPGYKAKLESSMDRYFAKLEVGKYVKRANWNITHNTELYAAGSDTNHSHEGDEVEELKEIDLEKTFLRTERQTLQRLPKSKAIVFSFKTYLYPISQIRDEGSGPALAEAIEGMKGGNTPGMYFYKRGAVWGEAVKRYLRGGGGDQKVVKEEVLQEVEKVKDHEGEVRLRRKGGGG</sequence>
<dbReference type="OrthoDB" id="5043642at2759"/>